<evidence type="ECO:0000313" key="1">
    <source>
        <dbReference type="EMBL" id="CAI9595812.1"/>
    </source>
</evidence>
<dbReference type="Proteomes" id="UP001162483">
    <property type="component" value="Unassembled WGS sequence"/>
</dbReference>
<sequence>MSCQSAPAFRPCISVPISHPTLTSVSPSELPLTSVS</sequence>
<name>A0ABN9FFR1_9NEOB</name>
<organism evidence="1 2">
    <name type="scientific">Staurois parvus</name>
    <dbReference type="NCBI Taxonomy" id="386267"/>
    <lineage>
        <taxon>Eukaryota</taxon>
        <taxon>Metazoa</taxon>
        <taxon>Chordata</taxon>
        <taxon>Craniata</taxon>
        <taxon>Vertebrata</taxon>
        <taxon>Euteleostomi</taxon>
        <taxon>Amphibia</taxon>
        <taxon>Batrachia</taxon>
        <taxon>Anura</taxon>
        <taxon>Neobatrachia</taxon>
        <taxon>Ranoidea</taxon>
        <taxon>Ranidae</taxon>
        <taxon>Staurois</taxon>
    </lineage>
</organism>
<reference evidence="1" key="1">
    <citation type="submission" date="2023-05" db="EMBL/GenBank/DDBJ databases">
        <authorList>
            <person name="Stuckert A."/>
        </authorList>
    </citation>
    <scope>NUCLEOTIDE SEQUENCE</scope>
</reference>
<proteinExistence type="predicted"/>
<keyword evidence="2" id="KW-1185">Reference proteome</keyword>
<feature type="non-terminal residue" evidence="1">
    <location>
        <position position="36"/>
    </location>
</feature>
<accession>A0ABN9FFR1</accession>
<dbReference type="EMBL" id="CATNWA010016838">
    <property type="protein sequence ID" value="CAI9595812.1"/>
    <property type="molecule type" value="Genomic_DNA"/>
</dbReference>
<comment type="caution">
    <text evidence="1">The sequence shown here is derived from an EMBL/GenBank/DDBJ whole genome shotgun (WGS) entry which is preliminary data.</text>
</comment>
<gene>
    <name evidence="1" type="ORF">SPARVUS_LOCUS11946163</name>
</gene>
<evidence type="ECO:0000313" key="2">
    <source>
        <dbReference type="Proteomes" id="UP001162483"/>
    </source>
</evidence>
<protein>
    <submittedName>
        <fullName evidence="1">Uncharacterized protein</fullName>
    </submittedName>
</protein>